<dbReference type="PROSITE" id="PS51194">
    <property type="entry name" value="HELICASE_CTER"/>
    <property type="match status" value="1"/>
</dbReference>
<dbReference type="Pfam" id="PF00270">
    <property type="entry name" value="DEAD"/>
    <property type="match status" value="1"/>
</dbReference>
<feature type="region of interest" description="Disordered" evidence="11">
    <location>
        <begin position="120"/>
        <end position="161"/>
    </location>
</feature>
<protein>
    <recommendedName>
        <fullName evidence="9">DNA 3'-5' helicase</fullName>
        <ecNumber evidence="9">5.6.2.4</ecNumber>
    </recommendedName>
</protein>
<dbReference type="SUPFAM" id="SSF52540">
    <property type="entry name" value="P-loop containing nucleoside triphosphate hydrolases"/>
    <property type="match status" value="2"/>
</dbReference>
<organism evidence="14 15">
    <name type="scientific">Chaetoceros tenuissimus</name>
    <dbReference type="NCBI Taxonomy" id="426638"/>
    <lineage>
        <taxon>Eukaryota</taxon>
        <taxon>Sar</taxon>
        <taxon>Stramenopiles</taxon>
        <taxon>Ochrophyta</taxon>
        <taxon>Bacillariophyta</taxon>
        <taxon>Coscinodiscophyceae</taxon>
        <taxon>Chaetocerotophycidae</taxon>
        <taxon>Chaetocerotales</taxon>
        <taxon>Chaetocerotaceae</taxon>
        <taxon>Chaetoceros</taxon>
    </lineage>
</organism>
<feature type="compositionally biased region" description="Polar residues" evidence="11">
    <location>
        <begin position="1213"/>
        <end position="1251"/>
    </location>
</feature>
<evidence type="ECO:0000256" key="8">
    <source>
        <dbReference type="ARBA" id="ARBA00034617"/>
    </source>
</evidence>
<feature type="compositionally biased region" description="Low complexity" evidence="11">
    <location>
        <begin position="270"/>
        <end position="279"/>
    </location>
</feature>
<dbReference type="SMART" id="SM00490">
    <property type="entry name" value="HELICc"/>
    <property type="match status" value="1"/>
</dbReference>
<dbReference type="SUPFAM" id="SSF158702">
    <property type="entry name" value="Sec63 N-terminal domain-like"/>
    <property type="match status" value="1"/>
</dbReference>
<feature type="region of interest" description="Disordered" evidence="11">
    <location>
        <begin position="1148"/>
        <end position="1312"/>
    </location>
</feature>
<dbReference type="PANTHER" id="PTHR47835">
    <property type="entry name" value="HFM1, ATP DEPENDENT DNA HELICASE HOMOLOG"/>
    <property type="match status" value="1"/>
</dbReference>
<evidence type="ECO:0000256" key="11">
    <source>
        <dbReference type="SAM" id="MobiDB-lite"/>
    </source>
</evidence>
<dbReference type="Gene3D" id="1.10.10.10">
    <property type="entry name" value="Winged helix-like DNA-binding domain superfamily/Winged helix DNA-binding domain"/>
    <property type="match status" value="1"/>
</dbReference>
<dbReference type="GO" id="GO:0051321">
    <property type="term" value="P:meiotic cell cycle"/>
    <property type="evidence" value="ECO:0007669"/>
    <property type="project" value="UniProtKB-KW"/>
</dbReference>
<dbReference type="GO" id="GO:0016787">
    <property type="term" value="F:hydrolase activity"/>
    <property type="evidence" value="ECO:0007669"/>
    <property type="project" value="UniProtKB-KW"/>
</dbReference>
<reference evidence="14 15" key="1">
    <citation type="journal article" date="2021" name="Sci. Rep.">
        <title>The genome of the diatom Chaetoceros tenuissimus carries an ancient integrated fragment of an extant virus.</title>
        <authorList>
            <person name="Hongo Y."/>
            <person name="Kimura K."/>
            <person name="Takaki Y."/>
            <person name="Yoshida Y."/>
            <person name="Baba S."/>
            <person name="Kobayashi G."/>
            <person name="Nagasaki K."/>
            <person name="Hano T."/>
            <person name="Tomaru Y."/>
        </authorList>
    </citation>
    <scope>NUCLEOTIDE SEQUENCE [LARGE SCALE GENOMIC DNA]</scope>
    <source>
        <strain evidence="14 15">NIES-3715</strain>
    </source>
</reference>
<dbReference type="EMBL" id="BLLK01000045">
    <property type="protein sequence ID" value="GFH51063.1"/>
    <property type="molecule type" value="Genomic_DNA"/>
</dbReference>
<feature type="compositionally biased region" description="Polar residues" evidence="11">
    <location>
        <begin position="1300"/>
        <end position="1312"/>
    </location>
</feature>
<dbReference type="SMART" id="SM00973">
    <property type="entry name" value="Sec63"/>
    <property type="match status" value="1"/>
</dbReference>
<feature type="compositionally biased region" description="Polar residues" evidence="11">
    <location>
        <begin position="1267"/>
        <end position="1286"/>
    </location>
</feature>
<name>A0AAD3H5S6_9STRA</name>
<evidence type="ECO:0000256" key="4">
    <source>
        <dbReference type="ARBA" id="ARBA00022806"/>
    </source>
</evidence>
<keyword evidence="5" id="KW-0067">ATP-binding</keyword>
<feature type="domain" description="Helicase C-terminal" evidence="13">
    <location>
        <begin position="581"/>
        <end position="778"/>
    </location>
</feature>
<comment type="similarity">
    <text evidence="1">Belongs to the helicase family. SKI2 subfamily.</text>
</comment>
<dbReference type="InterPro" id="IPR027417">
    <property type="entry name" value="P-loop_NTPase"/>
</dbReference>
<keyword evidence="15" id="KW-1185">Reference proteome</keyword>
<dbReference type="PANTHER" id="PTHR47835:SF3">
    <property type="entry name" value="HELICASE FOR MEIOSIS 1"/>
    <property type="match status" value="1"/>
</dbReference>
<dbReference type="InterPro" id="IPR036388">
    <property type="entry name" value="WH-like_DNA-bd_sf"/>
</dbReference>
<sequence>MNGMLHLDDSSESSSSSSLSSIRPVAKKVKCNNDAFNRNQFESNLHDTESLSSSSSMDDNDSHSSESDTDTSSQDNAANDVRDESGEAIMNKYGTENIGIEDGVEFSSASSIFFSGIAKGSDATPKQTQASRKSAAASPVVNPYKKHESPLLSPKADTPSPIMKNPYARTNQLNRQNGSVHKAAVNPYKTVSGKVTNPYETNATFSSNANPYTKNKSSLSGRTLNTNTINDQISSNVSARTVQPSNENHVENEMSNAISTQNYSTPKPKASASNASSSNRQHQDSKNTPLIDPALYKPPPFQPKKEPCLYKFTLENRPKHSRQMTSINQLFSAPVSNFWSNFKTFNHMQSELSRVVVNTDEHVVVSAPTGAGKTMLFEMAIGRMLSKGISNGNKIVYISPSKALCDERYNDWSRRLAMVDKNLNVAVVTGDAIGYSAFQKAHEAQLILTTPEKWDSITRQWTEHLSLLSAVKLLLVDEIHLIGDESRGGCIEAVICRMKTVQRAAVAQSNSIATARNAEPMRMVCVSATLPNISDIASFIDADSAYDFDSSYRPVPLTVHTVGLGYVGKNQYFFEQNLGKEVPSILRRFSKNRPSIVFCHTKKQTQGLATELISSYGCKSPQTEQYSKRTSLAPLRKCLEHGLAYHHAGMEVEDRHLVESAFKNGVIRCLCATSTLAMGVNLPAHLVVIKGTNVWRGSGNGYQEIDALSLTQMLGRAGRPGFDTSGTAVIMTDKKSKQKFERLASSLEVVESYLLTNFIETLNTEISQRVIMSVAQALDWVKGTFFYIRMLKNPRHYGLMGKSNAEREKYLQSLCMKSLEDLHKENLITLSNGGKSIDWRKSGNLMSKHLVPFDAMKLIIDLSHDSGQLQILQMLSETEGLHFPVRKAEKAKLNEAHKLLKHRLEGAPSKIRIQKPSQKAFVLLQCAIGQIYLEDFTLRQEMSMSVEYASRILSAAEDYSREDSNNGQVALECMLMRRCLATSLWSDKDGCLNQIGGVGQKASAQLAFAGIRTFDDLMTKSTFEIEQACGRKAPFGQNLKAAAVKILSGRLSMCAKVEGLNVSQTNPKLKCEISPTALDTEFVGGDIVKYTLIAYTDRVNGLLLFVNNISGPCTYQVDTPKSFGRIYVRLVSNIVGLDSFVDIDGNDTLQRSNFNLTPRKTPGTKNSKQTPSNKSKQSGKTKTRKKTKAPQPTIEHFSMVQNIPDYRLKKAKTPNNAKSQRPGGIQTQIPSRTHQTQQPKNSETSQTQRSGNFERKAITPPPPITPSTCSQSTRRIQQNISSSRYQPSKKSKRSPGPSIHQRSTGKTNSWERQIKKQNMLQERAFGSPKENPFASFKFDPNDLESQMEARARETEVEEKSSVLNSTATPISARPQWRRNSSVGGSSRTLGPLRKIRAVSRPTTSSVREAEILRQKASEFNTAYLSRPARMYNSYDPACEHYNSQGSRSGYLSGFSGFNGNHHKRPFSWNQGVVSTSPSRDNYYPRDHEEMFHPDQWEPIQGFHQNYQGHDQPIYSQDFCPSQYLSDPRAREFPPHYNEMGNPPQYSDPYADNEVQEANNFIDPNASYYHDKENAHYNQDIGHKDSPMEGMVITVQEKIETDKGAAQEEASQSFEDAFF</sequence>
<dbReference type="Pfam" id="PF02889">
    <property type="entry name" value="Sec63"/>
    <property type="match status" value="1"/>
</dbReference>
<evidence type="ECO:0000256" key="6">
    <source>
        <dbReference type="ARBA" id="ARBA00023235"/>
    </source>
</evidence>
<feature type="region of interest" description="Disordered" evidence="11">
    <location>
        <begin position="38"/>
        <end position="87"/>
    </location>
</feature>
<dbReference type="FunFam" id="1.10.10.10:FF:000012">
    <property type="entry name" value="U5 small nuclear ribonucleoprotein helicase"/>
    <property type="match status" value="1"/>
</dbReference>
<comment type="caution">
    <text evidence="14">The sequence shown here is derived from an EMBL/GenBank/DDBJ whole genome shotgun (WGS) entry which is preliminary data.</text>
</comment>
<evidence type="ECO:0000256" key="7">
    <source>
        <dbReference type="ARBA" id="ARBA00023254"/>
    </source>
</evidence>
<dbReference type="InterPro" id="IPR057842">
    <property type="entry name" value="WH_MER3"/>
</dbReference>
<evidence type="ECO:0000256" key="5">
    <source>
        <dbReference type="ARBA" id="ARBA00022840"/>
    </source>
</evidence>
<evidence type="ECO:0000313" key="15">
    <source>
        <dbReference type="Proteomes" id="UP001054902"/>
    </source>
</evidence>
<feature type="region of interest" description="Disordered" evidence="11">
    <location>
        <begin position="1"/>
        <end position="24"/>
    </location>
</feature>
<evidence type="ECO:0000256" key="10">
    <source>
        <dbReference type="ARBA" id="ARBA00048988"/>
    </source>
</evidence>
<feature type="compositionally biased region" description="Polar residues" evidence="11">
    <location>
        <begin position="1148"/>
        <end position="1176"/>
    </location>
</feature>
<comment type="catalytic activity">
    <reaction evidence="10">
        <text>ATP + H2O = ADP + phosphate + H(+)</text>
        <dbReference type="Rhea" id="RHEA:13065"/>
        <dbReference type="ChEBI" id="CHEBI:15377"/>
        <dbReference type="ChEBI" id="CHEBI:15378"/>
        <dbReference type="ChEBI" id="CHEBI:30616"/>
        <dbReference type="ChEBI" id="CHEBI:43474"/>
        <dbReference type="ChEBI" id="CHEBI:456216"/>
        <dbReference type="EC" id="5.6.2.4"/>
    </reaction>
</comment>
<dbReference type="EC" id="5.6.2.4" evidence="9"/>
<dbReference type="GO" id="GO:0005524">
    <property type="term" value="F:ATP binding"/>
    <property type="evidence" value="ECO:0007669"/>
    <property type="project" value="UniProtKB-KW"/>
</dbReference>
<keyword evidence="6" id="KW-0413">Isomerase</keyword>
<evidence type="ECO:0000256" key="1">
    <source>
        <dbReference type="ARBA" id="ARBA00010140"/>
    </source>
</evidence>
<evidence type="ECO:0000256" key="9">
    <source>
        <dbReference type="ARBA" id="ARBA00034808"/>
    </source>
</evidence>
<keyword evidence="2" id="KW-0547">Nucleotide-binding</keyword>
<comment type="catalytic activity">
    <reaction evidence="8">
        <text>Couples ATP hydrolysis with the unwinding of duplex DNA by translocating in the 3'-5' direction.</text>
        <dbReference type="EC" id="5.6.2.4"/>
    </reaction>
</comment>
<feature type="compositionally biased region" description="Low complexity" evidence="11">
    <location>
        <begin position="12"/>
        <end position="21"/>
    </location>
</feature>
<dbReference type="InterPro" id="IPR003593">
    <property type="entry name" value="AAA+_ATPase"/>
</dbReference>
<dbReference type="InterPro" id="IPR014001">
    <property type="entry name" value="Helicase_ATP-bd"/>
</dbReference>
<dbReference type="Pfam" id="PF00271">
    <property type="entry name" value="Helicase_C"/>
    <property type="match status" value="1"/>
</dbReference>
<keyword evidence="3" id="KW-0378">Hydrolase</keyword>
<evidence type="ECO:0000256" key="2">
    <source>
        <dbReference type="ARBA" id="ARBA00022741"/>
    </source>
</evidence>
<dbReference type="InterPro" id="IPR011545">
    <property type="entry name" value="DEAD/DEAH_box_helicase_dom"/>
</dbReference>
<evidence type="ECO:0000259" key="12">
    <source>
        <dbReference type="PROSITE" id="PS51192"/>
    </source>
</evidence>
<proteinExistence type="inferred from homology"/>
<dbReference type="InterPro" id="IPR052247">
    <property type="entry name" value="Meiotic_Crossover_Helicase"/>
</dbReference>
<dbReference type="Pfam" id="PF23445">
    <property type="entry name" value="WHD_SNRNP200"/>
    <property type="match status" value="1"/>
</dbReference>
<dbReference type="GO" id="GO:0043138">
    <property type="term" value="F:3'-5' DNA helicase activity"/>
    <property type="evidence" value="ECO:0007669"/>
    <property type="project" value="UniProtKB-EC"/>
</dbReference>
<feature type="region of interest" description="Disordered" evidence="11">
    <location>
        <begin position="1354"/>
        <end position="1389"/>
    </location>
</feature>
<keyword evidence="7" id="KW-0469">Meiosis</keyword>
<dbReference type="InterPro" id="IPR004179">
    <property type="entry name" value="Sec63-dom"/>
</dbReference>
<dbReference type="GO" id="GO:0003676">
    <property type="term" value="F:nucleic acid binding"/>
    <property type="evidence" value="ECO:0007669"/>
    <property type="project" value="InterPro"/>
</dbReference>
<dbReference type="InterPro" id="IPR001650">
    <property type="entry name" value="Helicase_C-like"/>
</dbReference>
<gene>
    <name evidence="14" type="ORF">CTEN210_07539</name>
</gene>
<feature type="compositionally biased region" description="Polar residues" evidence="11">
    <location>
        <begin position="1377"/>
        <end position="1388"/>
    </location>
</feature>
<feature type="region of interest" description="Disordered" evidence="11">
    <location>
        <begin position="202"/>
        <end position="298"/>
    </location>
</feature>
<keyword evidence="4 14" id="KW-0347">Helicase</keyword>
<accession>A0AAD3H5S6</accession>
<feature type="compositionally biased region" description="Basic residues" evidence="11">
    <location>
        <begin position="1177"/>
        <end position="1188"/>
    </location>
</feature>
<feature type="compositionally biased region" description="Polar residues" evidence="11">
    <location>
        <begin position="202"/>
        <end position="265"/>
    </location>
</feature>
<evidence type="ECO:0000256" key="3">
    <source>
        <dbReference type="ARBA" id="ARBA00022801"/>
    </source>
</evidence>
<dbReference type="SMART" id="SM00382">
    <property type="entry name" value="AAA"/>
    <property type="match status" value="1"/>
</dbReference>
<dbReference type="SMART" id="SM00487">
    <property type="entry name" value="DEXDc"/>
    <property type="match status" value="1"/>
</dbReference>
<evidence type="ECO:0000259" key="13">
    <source>
        <dbReference type="PROSITE" id="PS51194"/>
    </source>
</evidence>
<dbReference type="Gene3D" id="1.10.3380.10">
    <property type="entry name" value="Sec63 N-terminal domain-like domain"/>
    <property type="match status" value="1"/>
</dbReference>
<feature type="domain" description="Helicase ATP-binding" evidence="12">
    <location>
        <begin position="354"/>
        <end position="548"/>
    </location>
</feature>
<dbReference type="CDD" id="cd18795">
    <property type="entry name" value="SF2_C_Ski2"/>
    <property type="match status" value="1"/>
</dbReference>
<dbReference type="Gene3D" id="3.40.50.300">
    <property type="entry name" value="P-loop containing nucleotide triphosphate hydrolases"/>
    <property type="match status" value="2"/>
</dbReference>
<dbReference type="PROSITE" id="PS51192">
    <property type="entry name" value="HELICASE_ATP_BIND_1"/>
    <property type="match status" value="1"/>
</dbReference>
<dbReference type="Proteomes" id="UP001054902">
    <property type="component" value="Unassembled WGS sequence"/>
</dbReference>
<evidence type="ECO:0000313" key="14">
    <source>
        <dbReference type="EMBL" id="GFH51063.1"/>
    </source>
</evidence>